<dbReference type="InterPro" id="IPR004776">
    <property type="entry name" value="Mem_transp_PIN-like"/>
</dbReference>
<reference evidence="7 8" key="1">
    <citation type="journal article" date="2013" name="Genome Biol.">
        <title>Genome of Acanthamoeba castellanii highlights extensive lateral gene transfer and early evolution of tyrosine kinase signaling.</title>
        <authorList>
            <person name="Clarke M."/>
            <person name="Lohan A.J."/>
            <person name="Liu B."/>
            <person name="Lagkouvardos I."/>
            <person name="Roy S."/>
            <person name="Zafar N."/>
            <person name="Bertelli C."/>
            <person name="Schilde C."/>
            <person name="Kianianmomeni A."/>
            <person name="Burglin T.R."/>
            <person name="Frech C."/>
            <person name="Turcotte B."/>
            <person name="Kopec K.O."/>
            <person name="Synnott J.M."/>
            <person name="Choo C."/>
            <person name="Paponov I."/>
            <person name="Finkler A."/>
            <person name="Soon Heng Tan C."/>
            <person name="Hutchins A.P."/>
            <person name="Weinmeier T."/>
            <person name="Rattei T."/>
            <person name="Chu J.S."/>
            <person name="Gimenez G."/>
            <person name="Irimia M."/>
            <person name="Rigden D.J."/>
            <person name="Fitzpatrick D.A."/>
            <person name="Lorenzo-Morales J."/>
            <person name="Bateman A."/>
            <person name="Chiu C.H."/>
            <person name="Tang P."/>
            <person name="Hegemann P."/>
            <person name="Fromm H."/>
            <person name="Raoult D."/>
            <person name="Greub G."/>
            <person name="Miranda-Saavedra D."/>
            <person name="Chen N."/>
            <person name="Nash P."/>
            <person name="Ginger M.L."/>
            <person name="Horn M."/>
            <person name="Schaap P."/>
            <person name="Caler L."/>
            <person name="Loftus B."/>
        </authorList>
    </citation>
    <scope>NUCLEOTIDE SEQUENCE [LARGE SCALE GENOMIC DNA]</scope>
    <source>
        <strain evidence="7 8">Neff</strain>
    </source>
</reference>
<dbReference type="OrthoDB" id="191139at2759"/>
<feature type="compositionally biased region" description="Basic and acidic residues" evidence="5">
    <location>
        <begin position="227"/>
        <end position="246"/>
    </location>
</feature>
<evidence type="ECO:0000313" key="8">
    <source>
        <dbReference type="Proteomes" id="UP000011083"/>
    </source>
</evidence>
<evidence type="ECO:0000256" key="2">
    <source>
        <dbReference type="ARBA" id="ARBA00022692"/>
    </source>
</evidence>
<feature type="transmembrane region" description="Helical" evidence="6">
    <location>
        <begin position="12"/>
        <end position="33"/>
    </location>
</feature>
<sequence length="428" mass="45947">MELDYKSLVLLLWYSFLAIVKVIFIAAFGGFFTRSHLLSSGAKKDLSNLVFYLFTPCLLFASVSTTADAESLLRWWPLVVFPMIWQAIAFAAGHLLVMALLPALAPASSLPLLSSSPASVPHLQRSKREEVVKCLVSSLVFWNAGNLPLSLIISITRDIEPFASDPTATSRGVAYTSITMTYLSLMCWSVAYNYLRPSSPSPLRLPIGADDTTDDGDAGPLAYGQHKKLDDDNDDGRRSAAEKATSGDKKAVAASALPWQRLAKELFTPVTIALAIALVVGLVGPLRSVFHEPGAPLKFVSDLTSTLGACAVPIILLVLGASLSNGPQALRISRWAVVGIVGVKLLLMPVIGIAMVWTASRWGLLPDDPLFLLCLVIQASSPSATALVVITEQLGSGSGMMASLQFWQYLVAMCSVTVFIALSLYLFV</sequence>
<name>L8GJ36_ACACF</name>
<feature type="transmembrane region" description="Helical" evidence="6">
    <location>
        <begin position="45"/>
        <end position="63"/>
    </location>
</feature>
<feature type="region of interest" description="Disordered" evidence="5">
    <location>
        <begin position="216"/>
        <end position="246"/>
    </location>
</feature>
<dbReference type="Proteomes" id="UP000011083">
    <property type="component" value="Unassembled WGS sequence"/>
</dbReference>
<dbReference type="InterPro" id="IPR039305">
    <property type="entry name" value="PILS2/6"/>
</dbReference>
<dbReference type="GO" id="GO:0055085">
    <property type="term" value="P:transmembrane transport"/>
    <property type="evidence" value="ECO:0007669"/>
    <property type="project" value="InterPro"/>
</dbReference>
<feature type="transmembrane region" description="Helical" evidence="6">
    <location>
        <begin position="83"/>
        <end position="113"/>
    </location>
</feature>
<feature type="transmembrane region" description="Helical" evidence="6">
    <location>
        <begin position="306"/>
        <end position="323"/>
    </location>
</feature>
<evidence type="ECO:0000256" key="4">
    <source>
        <dbReference type="ARBA" id="ARBA00023136"/>
    </source>
</evidence>
<feature type="transmembrane region" description="Helical" evidence="6">
    <location>
        <begin position="173"/>
        <end position="195"/>
    </location>
</feature>
<dbReference type="GeneID" id="14913328"/>
<gene>
    <name evidence="7" type="ORF">ACA1_094210</name>
</gene>
<dbReference type="KEGG" id="acan:ACA1_094210"/>
<feature type="transmembrane region" description="Helical" evidence="6">
    <location>
        <begin position="134"/>
        <end position="153"/>
    </location>
</feature>
<keyword evidence="8" id="KW-1185">Reference proteome</keyword>
<dbReference type="EMBL" id="KB008103">
    <property type="protein sequence ID" value="ELR12864.1"/>
    <property type="molecule type" value="Genomic_DNA"/>
</dbReference>
<keyword evidence="3 6" id="KW-1133">Transmembrane helix</keyword>
<dbReference type="VEuPathDB" id="AmoebaDB:ACA1_094210"/>
<dbReference type="PANTHER" id="PTHR31419:SF1">
    <property type="entry name" value="PROTEIN PIN-LIKES 6"/>
    <property type="match status" value="1"/>
</dbReference>
<evidence type="ECO:0000313" key="7">
    <source>
        <dbReference type="EMBL" id="ELR12864.1"/>
    </source>
</evidence>
<keyword evidence="2 6" id="KW-0812">Transmembrane</keyword>
<protein>
    <submittedName>
        <fullName evidence="7">Transporter, auxin efflux carrier family protein</fullName>
    </submittedName>
</protein>
<feature type="transmembrane region" description="Helical" evidence="6">
    <location>
        <begin position="335"/>
        <end position="358"/>
    </location>
</feature>
<keyword evidence="4 6" id="KW-0472">Membrane</keyword>
<evidence type="ECO:0000256" key="1">
    <source>
        <dbReference type="ARBA" id="ARBA00004141"/>
    </source>
</evidence>
<organism evidence="7 8">
    <name type="scientific">Acanthamoeba castellanii (strain ATCC 30010 / Neff)</name>
    <dbReference type="NCBI Taxonomy" id="1257118"/>
    <lineage>
        <taxon>Eukaryota</taxon>
        <taxon>Amoebozoa</taxon>
        <taxon>Discosea</taxon>
        <taxon>Longamoebia</taxon>
        <taxon>Centramoebida</taxon>
        <taxon>Acanthamoebidae</taxon>
        <taxon>Acanthamoeba</taxon>
    </lineage>
</organism>
<dbReference type="GO" id="GO:0016020">
    <property type="term" value="C:membrane"/>
    <property type="evidence" value="ECO:0007669"/>
    <property type="project" value="UniProtKB-SubCell"/>
</dbReference>
<dbReference type="AlphaFoldDB" id="L8GJ36"/>
<accession>L8GJ36</accession>
<evidence type="ECO:0000256" key="6">
    <source>
        <dbReference type="SAM" id="Phobius"/>
    </source>
</evidence>
<evidence type="ECO:0000256" key="3">
    <source>
        <dbReference type="ARBA" id="ARBA00022989"/>
    </source>
</evidence>
<feature type="transmembrane region" description="Helical" evidence="6">
    <location>
        <begin position="266"/>
        <end position="286"/>
    </location>
</feature>
<comment type="subcellular location">
    <subcellularLocation>
        <location evidence="1">Membrane</location>
        <topology evidence="1">Multi-pass membrane protein</topology>
    </subcellularLocation>
</comment>
<dbReference type="RefSeq" id="XP_004334877.1">
    <property type="nucleotide sequence ID" value="XM_004334829.1"/>
</dbReference>
<dbReference type="STRING" id="1257118.L8GJ36"/>
<dbReference type="PANTHER" id="PTHR31419">
    <property type="entry name" value="PROTEIN PIN-LIKES 2"/>
    <property type="match status" value="1"/>
</dbReference>
<dbReference type="OMA" id="PAICKEN"/>
<proteinExistence type="predicted"/>
<dbReference type="Pfam" id="PF03547">
    <property type="entry name" value="Mem_trans"/>
    <property type="match status" value="2"/>
</dbReference>
<evidence type="ECO:0000256" key="5">
    <source>
        <dbReference type="SAM" id="MobiDB-lite"/>
    </source>
</evidence>
<feature type="transmembrane region" description="Helical" evidence="6">
    <location>
        <begin position="406"/>
        <end position="427"/>
    </location>
</feature>